<dbReference type="InterPro" id="IPR044925">
    <property type="entry name" value="His-Me_finger_sf"/>
</dbReference>
<keyword evidence="7" id="KW-0255">Endonuclease</keyword>
<evidence type="ECO:0000259" key="6">
    <source>
        <dbReference type="PROSITE" id="PS50853"/>
    </source>
</evidence>
<dbReference type="Pfam" id="PF04231">
    <property type="entry name" value="Endonuclease_1"/>
    <property type="match status" value="1"/>
</dbReference>
<dbReference type="InterPro" id="IPR003961">
    <property type="entry name" value="FN3_dom"/>
</dbReference>
<name>A0ABW3CZT8_9FLAO</name>
<keyword evidence="2" id="KW-0540">Nuclease</keyword>
<sequence>MKRLLSLLFLVVGLFSYAQDGAPDDYYNDVNLTLTGTALRDELATKITSTHTNFLSYSEIWDVSRITDEDATNTSNVVLLYGWEAGSDSDCTNDRSRSKTLNGGNACDWNREHSYPRSLGNPDLGSSGPGSDAHHLRPTDVQRNGSRGSQLFASGSGNSGNVSGGWYPGDEWIGDVARMMMYMYLRYGSQCLPSNVAVGSNNTVDSNMIDLLLDWNAADPVSPLEDARNTYHDSTGIYAQGNRNPFIDNPYLATQIWGGTPAQDRWNTGGGDTEAPTIPTNLIVSNETSSSLDLSWTASTDNVGVNEYEVYVDSVLDQTVMTTTATISGLSASTTYSLTVLAKDAAGNMSAQSAAVNGTTLMGGGGNSCGGGVSISETFINIPDSGSGYGTRNWTGDDGGSWTATDARTDQTIDGKAITIRNGSLTAPQSTEGIGNLTVTTQRVFSGGSGTFDVEVNGSVVGTVAYSDVEQTVSINDINIEGNVIVVFTGKAATGDRVKIDNLSWTCYSAPTNISLSPKVFLEGAMINETTLMRDDLRAATVIPTTSPYIDAATTIAATFDQGGASGIGLAQDDIVDWVWVELRDATNNALVVDGQSALLQRDGDIVSTDGSAPMSFMQSAGNYYIFVQHRNHLGILSTNTYALSSATTTIDLATNASDVVGNTNAVVLLSNGSYGMITGDNDGNGQVQNTDVSSLRPQVGTAGYNNADLDMNGQTQLTDINNALRPNIGKGEQN</sequence>
<gene>
    <name evidence="7" type="ORF">ACFQ1M_08940</name>
</gene>
<comment type="similarity">
    <text evidence="1">Belongs to the EndA/NucM nuclease family.</text>
</comment>
<dbReference type="InterPro" id="IPR007346">
    <property type="entry name" value="Endonuclease-I"/>
</dbReference>
<dbReference type="EMBL" id="JBHTJH010000005">
    <property type="protein sequence ID" value="MFD0862335.1"/>
    <property type="molecule type" value="Genomic_DNA"/>
</dbReference>
<evidence type="ECO:0000256" key="2">
    <source>
        <dbReference type="ARBA" id="ARBA00022722"/>
    </source>
</evidence>
<dbReference type="PANTHER" id="PTHR33607:SF2">
    <property type="entry name" value="ENDONUCLEASE-1"/>
    <property type="match status" value="1"/>
</dbReference>
<evidence type="ECO:0000256" key="4">
    <source>
        <dbReference type="SAM" id="MobiDB-lite"/>
    </source>
</evidence>
<evidence type="ECO:0000256" key="3">
    <source>
        <dbReference type="ARBA" id="ARBA00022801"/>
    </source>
</evidence>
<protein>
    <submittedName>
        <fullName evidence="7">Endonuclease</fullName>
    </submittedName>
</protein>
<keyword evidence="3" id="KW-0378">Hydrolase</keyword>
<comment type="caution">
    <text evidence="7">The sequence shown here is derived from an EMBL/GenBank/DDBJ whole genome shotgun (WGS) entry which is preliminary data.</text>
</comment>
<evidence type="ECO:0000256" key="5">
    <source>
        <dbReference type="SAM" id="SignalP"/>
    </source>
</evidence>
<dbReference type="RefSeq" id="WP_386407123.1">
    <property type="nucleotide sequence ID" value="NZ_JBHTJH010000005.1"/>
</dbReference>
<feature type="chain" id="PRO_5047383295" evidence="5">
    <location>
        <begin position="19"/>
        <end position="735"/>
    </location>
</feature>
<dbReference type="Gene3D" id="2.60.40.10">
    <property type="entry name" value="Immunoglobulins"/>
    <property type="match status" value="1"/>
</dbReference>
<feature type="region of interest" description="Disordered" evidence="4">
    <location>
        <begin position="117"/>
        <end position="156"/>
    </location>
</feature>
<dbReference type="CDD" id="cd00063">
    <property type="entry name" value="FN3"/>
    <property type="match status" value="1"/>
</dbReference>
<dbReference type="Proteomes" id="UP001596978">
    <property type="component" value="Unassembled WGS sequence"/>
</dbReference>
<dbReference type="PROSITE" id="PS50853">
    <property type="entry name" value="FN3"/>
    <property type="match status" value="1"/>
</dbReference>
<dbReference type="PANTHER" id="PTHR33607">
    <property type="entry name" value="ENDONUCLEASE-1"/>
    <property type="match status" value="1"/>
</dbReference>
<dbReference type="GO" id="GO:0004519">
    <property type="term" value="F:endonuclease activity"/>
    <property type="evidence" value="ECO:0007669"/>
    <property type="project" value="UniProtKB-KW"/>
</dbReference>
<dbReference type="SUPFAM" id="SSF49265">
    <property type="entry name" value="Fibronectin type III"/>
    <property type="match status" value="1"/>
</dbReference>
<reference evidence="8" key="1">
    <citation type="journal article" date="2019" name="Int. J. Syst. Evol. Microbiol.">
        <title>The Global Catalogue of Microorganisms (GCM) 10K type strain sequencing project: providing services to taxonomists for standard genome sequencing and annotation.</title>
        <authorList>
            <consortium name="The Broad Institute Genomics Platform"/>
            <consortium name="The Broad Institute Genome Sequencing Center for Infectious Disease"/>
            <person name="Wu L."/>
            <person name="Ma J."/>
        </authorList>
    </citation>
    <scope>NUCLEOTIDE SEQUENCE [LARGE SCALE GENOMIC DNA]</scope>
    <source>
        <strain evidence="8">CCUG 62952</strain>
    </source>
</reference>
<accession>A0ABW3CZT8</accession>
<dbReference type="InterPro" id="IPR013783">
    <property type="entry name" value="Ig-like_fold"/>
</dbReference>
<feature type="compositionally biased region" description="Polar residues" evidence="4">
    <location>
        <begin position="141"/>
        <end position="153"/>
    </location>
</feature>
<dbReference type="SMART" id="SM00060">
    <property type="entry name" value="FN3"/>
    <property type="match status" value="1"/>
</dbReference>
<feature type="domain" description="Fibronectin type-III" evidence="6">
    <location>
        <begin position="278"/>
        <end position="363"/>
    </location>
</feature>
<keyword evidence="8" id="KW-1185">Reference proteome</keyword>
<proteinExistence type="inferred from homology"/>
<dbReference type="SUPFAM" id="SSF54060">
    <property type="entry name" value="His-Me finger endonucleases"/>
    <property type="match status" value="1"/>
</dbReference>
<feature type="signal peptide" evidence="5">
    <location>
        <begin position="1"/>
        <end position="18"/>
    </location>
</feature>
<organism evidence="7 8">
    <name type="scientific">Sungkyunkwania multivorans</name>
    <dbReference type="NCBI Taxonomy" id="1173618"/>
    <lineage>
        <taxon>Bacteria</taxon>
        <taxon>Pseudomonadati</taxon>
        <taxon>Bacteroidota</taxon>
        <taxon>Flavobacteriia</taxon>
        <taxon>Flavobacteriales</taxon>
        <taxon>Flavobacteriaceae</taxon>
        <taxon>Sungkyunkwania</taxon>
    </lineage>
</organism>
<evidence type="ECO:0000313" key="8">
    <source>
        <dbReference type="Proteomes" id="UP001596978"/>
    </source>
</evidence>
<dbReference type="InterPro" id="IPR036116">
    <property type="entry name" value="FN3_sf"/>
</dbReference>
<dbReference type="Pfam" id="PF00041">
    <property type="entry name" value="fn3"/>
    <property type="match status" value="1"/>
</dbReference>
<evidence type="ECO:0000313" key="7">
    <source>
        <dbReference type="EMBL" id="MFD0862335.1"/>
    </source>
</evidence>
<keyword evidence="5" id="KW-0732">Signal</keyword>
<evidence type="ECO:0000256" key="1">
    <source>
        <dbReference type="ARBA" id="ARBA00006429"/>
    </source>
</evidence>